<evidence type="ECO:0000313" key="1">
    <source>
        <dbReference type="EMBL" id="MBM5571599.1"/>
    </source>
</evidence>
<dbReference type="EMBL" id="WOFE01000003">
    <property type="protein sequence ID" value="MBM5571599.1"/>
    <property type="molecule type" value="Genomic_DNA"/>
</dbReference>
<organism evidence="1 2">
    <name type="scientific">Deefgea chitinilytica</name>
    <dbReference type="NCBI Taxonomy" id="570276"/>
    <lineage>
        <taxon>Bacteria</taxon>
        <taxon>Pseudomonadati</taxon>
        <taxon>Pseudomonadota</taxon>
        <taxon>Betaproteobacteria</taxon>
        <taxon>Neisseriales</taxon>
        <taxon>Chitinibacteraceae</taxon>
        <taxon>Deefgea</taxon>
    </lineage>
</organism>
<gene>
    <name evidence="1" type="ORF">GM173_08390</name>
</gene>
<evidence type="ECO:0000313" key="2">
    <source>
        <dbReference type="Proteomes" id="UP001195660"/>
    </source>
</evidence>
<sequence>MNSRSLCASINQTKVGTLQEVTGLWSFQYAEDWLENPQQAWLLIRDC</sequence>
<comment type="caution">
    <text evidence="1">The sequence shown here is derived from an EMBL/GenBank/DDBJ whole genome shotgun (WGS) entry which is preliminary data.</text>
</comment>
<reference evidence="1 2" key="1">
    <citation type="submission" date="2019-11" db="EMBL/GenBank/DDBJ databases">
        <title>Novel Deefgea species.</title>
        <authorList>
            <person name="Han J.-H."/>
        </authorList>
    </citation>
    <scope>NUCLEOTIDE SEQUENCE [LARGE SCALE GENOMIC DNA]</scope>
    <source>
        <strain evidence="1 2">LMG 24817</strain>
    </source>
</reference>
<keyword evidence="2" id="KW-1185">Reference proteome</keyword>
<dbReference type="Proteomes" id="UP001195660">
    <property type="component" value="Unassembled WGS sequence"/>
</dbReference>
<name>A0ABS2CBS4_9NEIS</name>
<accession>A0ABS2CBS4</accession>
<proteinExistence type="predicted"/>
<protein>
    <submittedName>
        <fullName evidence="1">Uncharacterized protein</fullName>
    </submittedName>
</protein>
<dbReference type="RefSeq" id="WP_203570935.1">
    <property type="nucleotide sequence ID" value="NZ_WOFE01000003.1"/>
</dbReference>